<dbReference type="EMBL" id="NDHY01000023">
    <property type="protein sequence ID" value="RIH99421.1"/>
    <property type="molecule type" value="Genomic_DNA"/>
</dbReference>
<organism evidence="2 3">
    <name type="scientific">candidate division NPL-UPA2 bacterium Unc8</name>
    <dbReference type="NCBI Taxonomy" id="1980939"/>
    <lineage>
        <taxon>Bacteria</taxon>
    </lineage>
</organism>
<protein>
    <submittedName>
        <fullName evidence="2">Glycosyltransferase</fullName>
    </submittedName>
</protein>
<dbReference type="Pfam" id="PF00535">
    <property type="entry name" value="Glycos_transf_2"/>
    <property type="match status" value="1"/>
</dbReference>
<gene>
    <name evidence="2" type="ORF">B9J77_05245</name>
</gene>
<dbReference type="Proteomes" id="UP000266287">
    <property type="component" value="Unassembled WGS sequence"/>
</dbReference>
<comment type="caution">
    <text evidence="2">The sequence shown here is derived from an EMBL/GenBank/DDBJ whole genome shotgun (WGS) entry which is preliminary data.</text>
</comment>
<feature type="domain" description="Glycosyltransferase 2-like" evidence="1">
    <location>
        <begin position="2"/>
        <end position="153"/>
    </location>
</feature>
<reference evidence="2 3" key="1">
    <citation type="submission" date="2018-08" db="EMBL/GenBank/DDBJ databases">
        <title>Draft genome of candidate division NPL-UPA2 bacterium Unc8 that adapted to ultra-basic serpentinizing groundwater.</title>
        <authorList>
            <person name="Ishii S."/>
            <person name="Suzuki S."/>
            <person name="Nealson K.H."/>
        </authorList>
    </citation>
    <scope>NUCLEOTIDE SEQUENCE [LARGE SCALE GENOMIC DNA]</scope>
    <source>
        <strain evidence="2">Unc8</strain>
    </source>
</reference>
<accession>A0A399FW56</accession>
<dbReference type="SUPFAM" id="SSF53448">
    <property type="entry name" value="Nucleotide-diphospho-sugar transferases"/>
    <property type="match status" value="1"/>
</dbReference>
<dbReference type="InterPro" id="IPR029044">
    <property type="entry name" value="Nucleotide-diphossugar_trans"/>
</dbReference>
<feature type="non-terminal residue" evidence="2">
    <location>
        <position position="1"/>
    </location>
</feature>
<dbReference type="Gene3D" id="3.90.550.10">
    <property type="entry name" value="Spore Coat Polysaccharide Biosynthesis Protein SpsA, Chain A"/>
    <property type="match status" value="1"/>
</dbReference>
<name>A0A399FW56_UNCN2</name>
<dbReference type="InterPro" id="IPR001173">
    <property type="entry name" value="Glyco_trans_2-like"/>
</dbReference>
<keyword evidence="2" id="KW-0808">Transferase</keyword>
<dbReference type="AlphaFoldDB" id="A0A399FW56"/>
<dbReference type="PANTHER" id="PTHR22916:SF3">
    <property type="entry name" value="UDP-GLCNAC:BETAGAL BETA-1,3-N-ACETYLGLUCOSAMINYLTRANSFERASE-LIKE PROTEIN 1"/>
    <property type="match status" value="1"/>
</dbReference>
<evidence type="ECO:0000313" key="2">
    <source>
        <dbReference type="EMBL" id="RIH99421.1"/>
    </source>
</evidence>
<proteinExistence type="predicted"/>
<dbReference type="PANTHER" id="PTHR22916">
    <property type="entry name" value="GLYCOSYLTRANSFERASE"/>
    <property type="match status" value="1"/>
</dbReference>
<sequence length="313" mass="36189">FIGQCIESVLAQTYQNWEQIIIDDGSTDRTGEIVARYEDERIKYIRQDNIGIWRLGESYNEALQISRGELIAVLEGDDFWPPDKLEKQISAFDREEVVLSWGKAAITNSDGKIIYISPNNLKWFRNRGREEVLRKLLLQNFIPACTAMCRKDALLSMGGFRQPDGVPYVDYPTWLELTLVGEFYAIDNVMGYWRRHKEQSSSVRIKQMAEGTRCSIDLFERLPKELRDSLDISVNHLLAKHKYNVASAYFALGRVALLEGKWKEARPNFKRAIEKGNFPTRTKALLGIVCSYVKINLEWAALLMRRPRLSKFL</sequence>
<evidence type="ECO:0000313" key="3">
    <source>
        <dbReference type="Proteomes" id="UP000266287"/>
    </source>
</evidence>
<dbReference type="GO" id="GO:0016758">
    <property type="term" value="F:hexosyltransferase activity"/>
    <property type="evidence" value="ECO:0007669"/>
    <property type="project" value="UniProtKB-ARBA"/>
</dbReference>
<evidence type="ECO:0000259" key="1">
    <source>
        <dbReference type="Pfam" id="PF00535"/>
    </source>
</evidence>